<dbReference type="CDD" id="cd19857">
    <property type="entry name" value="DSRM_STAU_rpt1"/>
    <property type="match status" value="1"/>
</dbReference>
<accession>A0A7R8WMH8</accession>
<dbReference type="GO" id="GO:0003725">
    <property type="term" value="F:double-stranded RNA binding"/>
    <property type="evidence" value="ECO:0007669"/>
    <property type="project" value="TreeGrafter"/>
</dbReference>
<evidence type="ECO:0000256" key="2">
    <source>
        <dbReference type="ARBA" id="ARBA00022884"/>
    </source>
</evidence>
<feature type="region of interest" description="Disordered" evidence="3">
    <location>
        <begin position="583"/>
        <end position="610"/>
    </location>
</feature>
<dbReference type="PANTHER" id="PTHR46054">
    <property type="entry name" value="MATERNAL EFFECT PROTEIN STAUFEN"/>
    <property type="match status" value="1"/>
</dbReference>
<dbReference type="InterPro" id="IPR051740">
    <property type="entry name" value="DRBM-containing_protein"/>
</dbReference>
<evidence type="ECO:0000256" key="3">
    <source>
        <dbReference type="SAM" id="MobiDB-lite"/>
    </source>
</evidence>
<dbReference type="FunFam" id="3.30.160.20:FF:000007">
    <property type="entry name" value="Double-stranded RNA-binding protein Staufen homolog 1"/>
    <property type="match status" value="2"/>
</dbReference>
<keyword evidence="1" id="KW-0677">Repeat</keyword>
<dbReference type="GO" id="GO:0005886">
    <property type="term" value="C:plasma membrane"/>
    <property type="evidence" value="ECO:0007669"/>
    <property type="project" value="TreeGrafter"/>
</dbReference>
<feature type="region of interest" description="Disordered" evidence="3">
    <location>
        <begin position="136"/>
        <end position="174"/>
    </location>
</feature>
<protein>
    <submittedName>
        <fullName evidence="4">Uncharacterized protein</fullName>
    </submittedName>
</protein>
<evidence type="ECO:0000256" key="1">
    <source>
        <dbReference type="ARBA" id="ARBA00022737"/>
    </source>
</evidence>
<name>A0A7R8WMH8_9CRUS</name>
<dbReference type="SUPFAM" id="SSF54768">
    <property type="entry name" value="dsRNA-binding domain-like"/>
    <property type="match status" value="4"/>
</dbReference>
<feature type="region of interest" description="Disordered" evidence="3">
    <location>
        <begin position="21"/>
        <end position="43"/>
    </location>
</feature>
<feature type="region of interest" description="Disordered" evidence="3">
    <location>
        <begin position="421"/>
        <end position="474"/>
    </location>
</feature>
<dbReference type="OrthoDB" id="10037267at2759"/>
<dbReference type="PANTHER" id="PTHR46054:SF3">
    <property type="entry name" value="MATERNAL EFFECT PROTEIN STAUFEN"/>
    <property type="match status" value="1"/>
</dbReference>
<dbReference type="GO" id="GO:0003729">
    <property type="term" value="F:mRNA binding"/>
    <property type="evidence" value="ECO:0007669"/>
    <property type="project" value="TreeGrafter"/>
</dbReference>
<organism evidence="4">
    <name type="scientific">Cyprideis torosa</name>
    <dbReference type="NCBI Taxonomy" id="163714"/>
    <lineage>
        <taxon>Eukaryota</taxon>
        <taxon>Metazoa</taxon>
        <taxon>Ecdysozoa</taxon>
        <taxon>Arthropoda</taxon>
        <taxon>Crustacea</taxon>
        <taxon>Oligostraca</taxon>
        <taxon>Ostracoda</taxon>
        <taxon>Podocopa</taxon>
        <taxon>Podocopida</taxon>
        <taxon>Cytherocopina</taxon>
        <taxon>Cytheroidea</taxon>
        <taxon>Cytherideidae</taxon>
        <taxon>Cyprideis</taxon>
    </lineage>
</organism>
<dbReference type="InterPro" id="IPR032478">
    <property type="entry name" value="Staufen_C"/>
</dbReference>
<dbReference type="GO" id="GO:0008298">
    <property type="term" value="P:intracellular mRNA localization"/>
    <property type="evidence" value="ECO:0007669"/>
    <property type="project" value="TreeGrafter"/>
</dbReference>
<sequence length="738" mass="78666">MNHRGHASSAGIRIAAARTTHPGPLRSHASSGPPPSLSSLYHLTTHPHDMRHGHATAQGYLYATMGPTSTFPSGGLMGQDIKSSRGYGATPNPPFGPTGNSFIRGPSLVPPQPCLPPLASHSAMTAAANLRAPLPQPLAAPAQPQGPPKPEPPRAQAEGASGGAGSTPQPLTNMKEKNAMCQINDLVKYNRMTHHYVLTNESGPAHAKVFNVTLSLGGIETFTASGPSIKKAQHAAAALALEQTQLKRPPQRHARRRNGVVTPTVELNALATQRGMQVEYYVSKNSGEPGSAFTAIAKVFGKEFLGLAKSAQAAKHRAASKALEEFRTLPPDDPKEGRVDVPIDNPDALGSEGKSPISQIFELALKRDFSPQFEVIQETGPPHLKTFVTKLKCGDAEAIGEGNSKKLSKKRAAEKMLDHLATLAPLPPELNNPSSSKTFRRGGNNKSDHRNNSPSKKRSRNLVKDPKAYPDYGQNIHPVSRLIQVTQARKEKEPVYTLVAQKGLPRHREFTIQVTVGEFTCMGTGPKKKTAKRVAAEKLLELMGYGGGKEKPKTENCSSSPKKTKGVAGRQIAPGLLLINTGGKKTPPVASASPPTAPSPPALNGGLGEQSATTEQRVCILIARELLESGRSETAEKLNPKHPTTSDNGLKTAKEKLVYLSEVTGLALDFTTFPVAKNAEHVNLAYLALSSQPLVATGKGPTLMDSQEAASYGALKMLSSMDLEEEEETEKKESPAKD</sequence>
<dbReference type="GO" id="GO:0010494">
    <property type="term" value="C:cytoplasmic stress granule"/>
    <property type="evidence" value="ECO:0007669"/>
    <property type="project" value="TreeGrafter"/>
</dbReference>
<dbReference type="AlphaFoldDB" id="A0A7R8WMH8"/>
<feature type="region of interest" description="Disordered" evidence="3">
    <location>
        <begin position="545"/>
        <end position="566"/>
    </location>
</feature>
<dbReference type="CDD" id="cd19859">
    <property type="entry name" value="DSRM_STAU_rpt3"/>
    <property type="match status" value="1"/>
</dbReference>
<dbReference type="GO" id="GO:0035418">
    <property type="term" value="P:protein localization to synapse"/>
    <property type="evidence" value="ECO:0007669"/>
    <property type="project" value="TreeGrafter"/>
</dbReference>
<dbReference type="InterPro" id="IPR014720">
    <property type="entry name" value="dsRBD_dom"/>
</dbReference>
<dbReference type="PROSITE" id="PS50137">
    <property type="entry name" value="DS_RBD"/>
    <property type="match status" value="4"/>
</dbReference>
<dbReference type="CDD" id="cd19860">
    <property type="entry name" value="DSRM_STAU_rpt4"/>
    <property type="match status" value="1"/>
</dbReference>
<keyword evidence="2" id="KW-0694">RNA-binding</keyword>
<dbReference type="GO" id="GO:0043025">
    <property type="term" value="C:neuronal cell body"/>
    <property type="evidence" value="ECO:0007669"/>
    <property type="project" value="TreeGrafter"/>
</dbReference>
<dbReference type="CDD" id="cd00048">
    <property type="entry name" value="DSRM_SF"/>
    <property type="match status" value="1"/>
</dbReference>
<dbReference type="GO" id="GO:0098964">
    <property type="term" value="P:anterograde dendritic transport of messenger ribonucleoprotein complex"/>
    <property type="evidence" value="ECO:0007669"/>
    <property type="project" value="TreeGrafter"/>
</dbReference>
<feature type="compositionally biased region" description="Pro residues" evidence="3">
    <location>
        <begin position="136"/>
        <end position="150"/>
    </location>
</feature>
<dbReference type="EMBL" id="OB663813">
    <property type="protein sequence ID" value="CAD7231721.1"/>
    <property type="molecule type" value="Genomic_DNA"/>
</dbReference>
<dbReference type="Pfam" id="PF00035">
    <property type="entry name" value="dsrm"/>
    <property type="match status" value="4"/>
</dbReference>
<evidence type="ECO:0000313" key="4">
    <source>
        <dbReference type="EMBL" id="CAD7231721.1"/>
    </source>
</evidence>
<feature type="compositionally biased region" description="Basic and acidic residues" evidence="3">
    <location>
        <begin position="729"/>
        <end position="738"/>
    </location>
</feature>
<dbReference type="Pfam" id="PF16482">
    <property type="entry name" value="Staufen_C"/>
    <property type="match status" value="1"/>
</dbReference>
<dbReference type="GO" id="GO:0032839">
    <property type="term" value="C:dendrite cytoplasm"/>
    <property type="evidence" value="ECO:0007669"/>
    <property type="project" value="GOC"/>
</dbReference>
<reference evidence="4" key="1">
    <citation type="submission" date="2020-11" db="EMBL/GenBank/DDBJ databases">
        <authorList>
            <person name="Tran Van P."/>
        </authorList>
    </citation>
    <scope>NUCLEOTIDE SEQUENCE</scope>
</reference>
<proteinExistence type="predicted"/>
<dbReference type="Gene3D" id="3.30.160.20">
    <property type="match status" value="5"/>
</dbReference>
<feature type="region of interest" description="Disordered" evidence="3">
    <location>
        <begin position="719"/>
        <end position="738"/>
    </location>
</feature>
<dbReference type="SMART" id="SM00358">
    <property type="entry name" value="DSRM"/>
    <property type="match status" value="4"/>
</dbReference>
<dbReference type="GO" id="GO:0007281">
    <property type="term" value="P:germ cell development"/>
    <property type="evidence" value="ECO:0007669"/>
    <property type="project" value="TreeGrafter"/>
</dbReference>
<gene>
    <name evidence="4" type="ORF">CTOB1V02_LOCUS9565</name>
</gene>